<dbReference type="GO" id="GO:0046512">
    <property type="term" value="P:sphingosine biosynthetic process"/>
    <property type="evidence" value="ECO:0007669"/>
    <property type="project" value="TreeGrafter"/>
</dbReference>
<evidence type="ECO:0000259" key="1">
    <source>
        <dbReference type="PROSITE" id="PS50146"/>
    </source>
</evidence>
<dbReference type="GO" id="GO:0001727">
    <property type="term" value="F:lipid kinase activity"/>
    <property type="evidence" value="ECO:0007669"/>
    <property type="project" value="TreeGrafter"/>
</dbReference>
<dbReference type="PROSITE" id="PS50146">
    <property type="entry name" value="DAGK"/>
    <property type="match status" value="1"/>
</dbReference>
<sequence>MEGRHAAAAAVNVRVDGATAEATLGDGELRWRRAAGAERALSLEEEVLGVEARGKEVVVRAFLASGAAKARSCVGVAGAGGTGTRRRRKDFVFEMADGEGPAAAAWAGELRARLDSFGRPKRLFVFVNPFGGKKCGTKIYETEIRPLFEAANVSITMQETQYQGHAREVASSLDLAEYDGIVCVSGDGVLVEVVNGILQRSDWEEAIKMPIGVVPAEVISLLS</sequence>
<dbReference type="Gene3D" id="3.40.50.10330">
    <property type="entry name" value="Probable inorganic polyphosphate/atp-NAD kinase, domain 1"/>
    <property type="match status" value="1"/>
</dbReference>
<proteinExistence type="predicted"/>
<accession>A0AAV5C4Z3</accession>
<keyword evidence="3" id="KW-1185">Reference proteome</keyword>
<evidence type="ECO:0000313" key="2">
    <source>
        <dbReference type="EMBL" id="GJM92933.1"/>
    </source>
</evidence>
<protein>
    <recommendedName>
        <fullName evidence="1">DAGKc domain-containing protein</fullName>
    </recommendedName>
</protein>
<dbReference type="GO" id="GO:0016020">
    <property type="term" value="C:membrane"/>
    <property type="evidence" value="ECO:0007669"/>
    <property type="project" value="TreeGrafter"/>
</dbReference>
<feature type="domain" description="DAGKc" evidence="1">
    <location>
        <begin position="118"/>
        <end position="223"/>
    </location>
</feature>
<reference evidence="2" key="2">
    <citation type="submission" date="2021-12" db="EMBL/GenBank/DDBJ databases">
        <title>Resequencing data analysis of finger millet.</title>
        <authorList>
            <person name="Hatakeyama M."/>
            <person name="Aluri S."/>
            <person name="Balachadran M.T."/>
            <person name="Sivarajan S.R."/>
            <person name="Poveda L."/>
            <person name="Shimizu-Inatsugi R."/>
            <person name="Schlapbach R."/>
            <person name="Sreeman S.M."/>
            <person name="Shimizu K.K."/>
        </authorList>
    </citation>
    <scope>NUCLEOTIDE SEQUENCE</scope>
</reference>
<organism evidence="2 3">
    <name type="scientific">Eleusine coracana subsp. coracana</name>
    <dbReference type="NCBI Taxonomy" id="191504"/>
    <lineage>
        <taxon>Eukaryota</taxon>
        <taxon>Viridiplantae</taxon>
        <taxon>Streptophyta</taxon>
        <taxon>Embryophyta</taxon>
        <taxon>Tracheophyta</taxon>
        <taxon>Spermatophyta</taxon>
        <taxon>Magnoliopsida</taxon>
        <taxon>Liliopsida</taxon>
        <taxon>Poales</taxon>
        <taxon>Poaceae</taxon>
        <taxon>PACMAD clade</taxon>
        <taxon>Chloridoideae</taxon>
        <taxon>Cynodonteae</taxon>
        <taxon>Eleusininae</taxon>
        <taxon>Eleusine</taxon>
    </lineage>
</organism>
<dbReference type="EMBL" id="BQKI01000004">
    <property type="protein sequence ID" value="GJM92933.1"/>
    <property type="molecule type" value="Genomic_DNA"/>
</dbReference>
<dbReference type="InterPro" id="IPR017438">
    <property type="entry name" value="ATP-NAD_kinase_N"/>
</dbReference>
<comment type="caution">
    <text evidence="2">The sequence shown here is derived from an EMBL/GenBank/DDBJ whole genome shotgun (WGS) entry which is preliminary data.</text>
</comment>
<dbReference type="PANTHER" id="PTHR12358:SF31">
    <property type="entry name" value="ACYLGLYCEROL KINASE, MITOCHONDRIAL"/>
    <property type="match status" value="1"/>
</dbReference>
<dbReference type="InterPro" id="IPR050187">
    <property type="entry name" value="Lipid_Phosphate_FormReg"/>
</dbReference>
<dbReference type="PANTHER" id="PTHR12358">
    <property type="entry name" value="SPHINGOSINE KINASE"/>
    <property type="match status" value="1"/>
</dbReference>
<dbReference type="GO" id="GO:0016773">
    <property type="term" value="F:phosphotransferase activity, alcohol group as acceptor"/>
    <property type="evidence" value="ECO:0007669"/>
    <property type="project" value="UniProtKB-ARBA"/>
</dbReference>
<dbReference type="GO" id="GO:0005737">
    <property type="term" value="C:cytoplasm"/>
    <property type="evidence" value="ECO:0007669"/>
    <property type="project" value="TreeGrafter"/>
</dbReference>
<dbReference type="AlphaFoldDB" id="A0AAV5C4Z3"/>
<gene>
    <name evidence="2" type="primary">ga09441</name>
    <name evidence="2" type="ORF">PR202_ga09441</name>
</gene>
<reference evidence="2" key="1">
    <citation type="journal article" date="2018" name="DNA Res.">
        <title>Multiple hybrid de novo genome assembly of finger millet, an orphan allotetraploid crop.</title>
        <authorList>
            <person name="Hatakeyama M."/>
            <person name="Aluri S."/>
            <person name="Balachadran M.T."/>
            <person name="Sivarajan S.R."/>
            <person name="Patrignani A."/>
            <person name="Gruter S."/>
            <person name="Poveda L."/>
            <person name="Shimizu-Inatsugi R."/>
            <person name="Baeten J."/>
            <person name="Francoijs K.J."/>
            <person name="Nataraja K.N."/>
            <person name="Reddy Y.A.N."/>
            <person name="Phadnis S."/>
            <person name="Ravikumar R.L."/>
            <person name="Schlapbach R."/>
            <person name="Sreeman S.M."/>
            <person name="Shimizu K.K."/>
        </authorList>
    </citation>
    <scope>NUCLEOTIDE SEQUENCE</scope>
</reference>
<dbReference type="InterPro" id="IPR016064">
    <property type="entry name" value="NAD/diacylglycerol_kinase_sf"/>
</dbReference>
<dbReference type="SUPFAM" id="SSF111331">
    <property type="entry name" value="NAD kinase/diacylglycerol kinase-like"/>
    <property type="match status" value="1"/>
</dbReference>
<name>A0AAV5C4Z3_ELECO</name>
<dbReference type="InterPro" id="IPR001206">
    <property type="entry name" value="Diacylglycerol_kinase_cat_dom"/>
</dbReference>
<dbReference type="Pfam" id="PF00781">
    <property type="entry name" value="DAGK_cat"/>
    <property type="match status" value="1"/>
</dbReference>
<evidence type="ECO:0000313" key="3">
    <source>
        <dbReference type="Proteomes" id="UP001054889"/>
    </source>
</evidence>
<dbReference type="Proteomes" id="UP001054889">
    <property type="component" value="Unassembled WGS sequence"/>
</dbReference>